<evidence type="ECO:0000256" key="10">
    <source>
        <dbReference type="ARBA" id="ARBA00022786"/>
    </source>
</evidence>
<dbReference type="CDD" id="cd23666">
    <property type="entry name" value="BRE-like_plant"/>
    <property type="match status" value="1"/>
</dbReference>
<protein>
    <recommendedName>
        <fullName evidence="3">BRISC and BRCA1-A complex member 2</fullName>
    </recommendedName>
    <alternativeName>
        <fullName evidence="16">BRCA1-A complex subunit BRE</fullName>
    </alternativeName>
    <alternativeName>
        <fullName evidence="17">BRCA1/BRCA2-containing complex subunit 45</fullName>
    </alternativeName>
</protein>
<gene>
    <name evidence="18" type="ORF">CBR_g23034</name>
</gene>
<dbReference type="AlphaFoldDB" id="A0A388L3C5"/>
<evidence type="ECO:0000256" key="7">
    <source>
        <dbReference type="ARBA" id="ARBA00022737"/>
    </source>
</evidence>
<keyword evidence="4" id="KW-0963">Cytoplasm</keyword>
<dbReference type="OMA" id="AGSTWRH"/>
<accession>A0A388L3C5</accession>
<evidence type="ECO:0000256" key="2">
    <source>
        <dbReference type="ARBA" id="ARBA00004496"/>
    </source>
</evidence>
<evidence type="ECO:0000256" key="8">
    <source>
        <dbReference type="ARBA" id="ARBA00022763"/>
    </source>
</evidence>
<evidence type="ECO:0000256" key="14">
    <source>
        <dbReference type="ARBA" id="ARBA00023306"/>
    </source>
</evidence>
<evidence type="ECO:0000256" key="12">
    <source>
        <dbReference type="ARBA" id="ARBA00023204"/>
    </source>
</evidence>
<comment type="caution">
    <text evidence="18">The sequence shown here is derived from an EMBL/GenBank/DDBJ whole genome shotgun (WGS) entry which is preliminary data.</text>
</comment>
<keyword evidence="8" id="KW-0227">DNA damage</keyword>
<sequence length="396" mass="46178">MTEVFEPLIAAQVAWVREFRDLDFKIEDVRKGSENAKYADRFTLVVPCCFERIRWQIIFKAAYPTLAPDFVFPAENETFQPLLVMPEIPAAASGKVGLLGLLRDWNVRDSARLLRLVLQLRYLYLWHQRKLVERIENQRVRFEINSIGAWEGLEICLVGPEDRPEEVQLAIPMVDVDLHPLLDLRPRLDLPGMESLMQELNPLVPYQNIILQVKFPLNKASTSSLLPAPQFKVALPVNIREMMDTADIPFQPWTESECLMAYLINLQDQLKDNVKEARMAMDYRRQFIEAIPKVFGHPLEAETVYFRRFTIVACIHVFTFLAHFTLPAAFPKVPPSFYLQSTQHFDNSSKPLRSRLYDDFPYSPRWDMDEMVRRIAMFMQDEATAFKKQCQDFAKK</sequence>
<dbReference type="Proteomes" id="UP000265515">
    <property type="component" value="Unassembled WGS sequence"/>
</dbReference>
<evidence type="ECO:0000256" key="11">
    <source>
        <dbReference type="ARBA" id="ARBA00022853"/>
    </source>
</evidence>
<evidence type="ECO:0000256" key="9">
    <source>
        <dbReference type="ARBA" id="ARBA00022776"/>
    </source>
</evidence>
<keyword evidence="13" id="KW-0539">Nucleus</keyword>
<evidence type="ECO:0000256" key="1">
    <source>
        <dbReference type="ARBA" id="ARBA00004123"/>
    </source>
</evidence>
<dbReference type="GO" id="GO:0070552">
    <property type="term" value="C:BRISC complex"/>
    <property type="evidence" value="ECO:0007669"/>
    <property type="project" value="InterPro"/>
</dbReference>
<comment type="similarity">
    <text evidence="15">Belongs to the BABAM2 family.</text>
</comment>
<evidence type="ECO:0000256" key="17">
    <source>
        <dbReference type="ARBA" id="ARBA00032630"/>
    </source>
</evidence>
<evidence type="ECO:0000256" key="13">
    <source>
        <dbReference type="ARBA" id="ARBA00023242"/>
    </source>
</evidence>
<dbReference type="GO" id="GO:0006302">
    <property type="term" value="P:double-strand break repair"/>
    <property type="evidence" value="ECO:0007669"/>
    <property type="project" value="TreeGrafter"/>
</dbReference>
<keyword evidence="5" id="KW-0132">Cell division</keyword>
<evidence type="ECO:0000256" key="3">
    <source>
        <dbReference type="ARBA" id="ARBA00019438"/>
    </source>
</evidence>
<organism evidence="18 19">
    <name type="scientific">Chara braunii</name>
    <name type="common">Braun's stonewort</name>
    <dbReference type="NCBI Taxonomy" id="69332"/>
    <lineage>
        <taxon>Eukaryota</taxon>
        <taxon>Viridiplantae</taxon>
        <taxon>Streptophyta</taxon>
        <taxon>Charophyceae</taxon>
        <taxon>Charales</taxon>
        <taxon>Characeae</taxon>
        <taxon>Chara</taxon>
    </lineage>
</organism>
<dbReference type="Gramene" id="GBG76819">
    <property type="protein sequence ID" value="GBG76819"/>
    <property type="gene ID" value="CBR_g23034"/>
</dbReference>
<evidence type="ECO:0000313" key="18">
    <source>
        <dbReference type="EMBL" id="GBG76819.1"/>
    </source>
</evidence>
<keyword evidence="14" id="KW-0131">Cell cycle</keyword>
<dbReference type="Pfam" id="PF06113">
    <property type="entry name" value="BRE"/>
    <property type="match status" value="1"/>
</dbReference>
<dbReference type="GO" id="GO:0006325">
    <property type="term" value="P:chromatin organization"/>
    <property type="evidence" value="ECO:0007669"/>
    <property type="project" value="UniProtKB-KW"/>
</dbReference>
<dbReference type="PANTHER" id="PTHR15189:SF7">
    <property type="entry name" value="BRISC AND BRCA1-A COMPLEX MEMBER 2"/>
    <property type="match status" value="1"/>
</dbReference>
<evidence type="ECO:0000256" key="16">
    <source>
        <dbReference type="ARBA" id="ARBA00032491"/>
    </source>
</evidence>
<proteinExistence type="inferred from homology"/>
<evidence type="ECO:0000256" key="4">
    <source>
        <dbReference type="ARBA" id="ARBA00022490"/>
    </source>
</evidence>
<evidence type="ECO:0000313" key="19">
    <source>
        <dbReference type="Proteomes" id="UP000265515"/>
    </source>
</evidence>
<keyword evidence="19" id="KW-1185">Reference proteome</keyword>
<comment type="subcellular location">
    <subcellularLocation>
        <location evidence="2">Cytoplasm</location>
    </subcellularLocation>
    <subcellularLocation>
        <location evidence="1">Nucleus</location>
    </subcellularLocation>
</comment>
<name>A0A388L3C5_CHABU</name>
<evidence type="ECO:0000256" key="6">
    <source>
        <dbReference type="ARBA" id="ARBA00022703"/>
    </source>
</evidence>
<dbReference type="GO" id="GO:0051301">
    <property type="term" value="P:cell division"/>
    <property type="evidence" value="ECO:0007669"/>
    <property type="project" value="UniProtKB-KW"/>
</dbReference>
<evidence type="ECO:0000256" key="15">
    <source>
        <dbReference type="ARBA" id="ARBA00025766"/>
    </source>
</evidence>
<dbReference type="PANTHER" id="PTHR15189">
    <property type="entry name" value="BRISC AND BRCA1-A COMPLEX MEMBER 2"/>
    <property type="match status" value="1"/>
</dbReference>
<dbReference type="InterPro" id="IPR010358">
    <property type="entry name" value="BRE"/>
</dbReference>
<dbReference type="GO" id="GO:0005737">
    <property type="term" value="C:cytoplasm"/>
    <property type="evidence" value="ECO:0007669"/>
    <property type="project" value="UniProtKB-SubCell"/>
</dbReference>
<keyword evidence="12" id="KW-0234">DNA repair</keyword>
<keyword evidence="11" id="KW-0156">Chromatin regulator</keyword>
<keyword evidence="6" id="KW-0053">Apoptosis</keyword>
<evidence type="ECO:0000256" key="5">
    <source>
        <dbReference type="ARBA" id="ARBA00022618"/>
    </source>
</evidence>
<reference evidence="18 19" key="1">
    <citation type="journal article" date="2018" name="Cell">
        <title>The Chara Genome: Secondary Complexity and Implications for Plant Terrestrialization.</title>
        <authorList>
            <person name="Nishiyama T."/>
            <person name="Sakayama H."/>
            <person name="Vries J.D."/>
            <person name="Buschmann H."/>
            <person name="Saint-Marcoux D."/>
            <person name="Ullrich K.K."/>
            <person name="Haas F.B."/>
            <person name="Vanderstraeten L."/>
            <person name="Becker D."/>
            <person name="Lang D."/>
            <person name="Vosolsobe S."/>
            <person name="Rombauts S."/>
            <person name="Wilhelmsson P.K.I."/>
            <person name="Janitza P."/>
            <person name="Kern R."/>
            <person name="Heyl A."/>
            <person name="Rumpler F."/>
            <person name="Villalobos L.I.A.C."/>
            <person name="Clay J.M."/>
            <person name="Skokan R."/>
            <person name="Toyoda A."/>
            <person name="Suzuki Y."/>
            <person name="Kagoshima H."/>
            <person name="Schijlen E."/>
            <person name="Tajeshwar N."/>
            <person name="Catarino B."/>
            <person name="Hetherington A.J."/>
            <person name="Saltykova A."/>
            <person name="Bonnot C."/>
            <person name="Breuninger H."/>
            <person name="Symeonidi A."/>
            <person name="Radhakrishnan G.V."/>
            <person name="Van Nieuwerburgh F."/>
            <person name="Deforce D."/>
            <person name="Chang C."/>
            <person name="Karol K.G."/>
            <person name="Hedrich R."/>
            <person name="Ulvskov P."/>
            <person name="Glockner G."/>
            <person name="Delwiche C.F."/>
            <person name="Petrasek J."/>
            <person name="Van de Peer Y."/>
            <person name="Friml J."/>
            <person name="Beilby M."/>
            <person name="Dolan L."/>
            <person name="Kohara Y."/>
            <person name="Sugano S."/>
            <person name="Fujiyama A."/>
            <person name="Delaux P.-M."/>
            <person name="Quint M."/>
            <person name="TheiBen G."/>
            <person name="Hagemann M."/>
            <person name="Harholt J."/>
            <person name="Dunand C."/>
            <person name="Zachgo S."/>
            <person name="Langdale J."/>
            <person name="Maumus F."/>
            <person name="Straeten D.V.D."/>
            <person name="Gould S.B."/>
            <person name="Rensing S.A."/>
        </authorList>
    </citation>
    <scope>NUCLEOTIDE SEQUENCE [LARGE SCALE GENOMIC DNA]</scope>
    <source>
        <strain evidence="18 19">S276</strain>
    </source>
</reference>
<dbReference type="OrthoDB" id="538811at2759"/>
<dbReference type="STRING" id="69332.A0A388L3C5"/>
<keyword evidence="7" id="KW-0677">Repeat</keyword>
<keyword evidence="9" id="KW-0498">Mitosis</keyword>
<dbReference type="EMBL" id="BFEA01000254">
    <property type="protein sequence ID" value="GBG76819.1"/>
    <property type="molecule type" value="Genomic_DNA"/>
</dbReference>
<keyword evidence="10" id="KW-0833">Ubl conjugation pathway</keyword>